<dbReference type="PANTHER" id="PTHR12483:SF91">
    <property type="entry name" value="COPPER TRANSPORT PROTEIN"/>
    <property type="match status" value="1"/>
</dbReference>
<protein>
    <recommendedName>
        <fullName evidence="6">Copper transport protein</fullName>
    </recommendedName>
</protein>
<accession>A0A0L9V1C6</accession>
<dbReference type="OrthoDB" id="73901at2759"/>
<keyword evidence="3 6" id="KW-0187">Copper transport</keyword>
<keyword evidence="6" id="KW-0406">Ion transport</keyword>
<evidence type="ECO:0000256" key="2">
    <source>
        <dbReference type="ARBA" id="ARBA00022692"/>
    </source>
</evidence>
<dbReference type="PANTHER" id="PTHR12483">
    <property type="entry name" value="SOLUTE CARRIER FAMILY 31 COPPER TRANSPORTERS"/>
    <property type="match status" value="1"/>
</dbReference>
<keyword evidence="5 6" id="KW-0472">Membrane</keyword>
<dbReference type="Gramene" id="KOM48756">
    <property type="protein sequence ID" value="KOM48756"/>
    <property type="gene ID" value="LR48_Vigan07g246000"/>
</dbReference>
<dbReference type="GO" id="GO:0005375">
    <property type="term" value="F:copper ion transmembrane transporter activity"/>
    <property type="evidence" value="ECO:0007669"/>
    <property type="project" value="UniProtKB-UniRule"/>
</dbReference>
<evidence type="ECO:0000313" key="10">
    <source>
        <dbReference type="Proteomes" id="UP000743370"/>
    </source>
</evidence>
<dbReference type="KEGG" id="var:108337882"/>
<evidence type="ECO:0000313" key="9">
    <source>
        <dbReference type="Proteomes" id="UP000053144"/>
    </source>
</evidence>
<reference evidence="9" key="1">
    <citation type="journal article" date="2015" name="Proc. Natl. Acad. Sci. U.S.A.">
        <title>Genome sequencing of adzuki bean (Vigna angularis) provides insight into high starch and low fat accumulation and domestication.</title>
        <authorList>
            <person name="Yang K."/>
            <person name="Tian Z."/>
            <person name="Chen C."/>
            <person name="Luo L."/>
            <person name="Zhao B."/>
            <person name="Wang Z."/>
            <person name="Yu L."/>
            <person name="Li Y."/>
            <person name="Sun Y."/>
            <person name="Li W."/>
            <person name="Chen Y."/>
            <person name="Li Y."/>
            <person name="Zhang Y."/>
            <person name="Ai D."/>
            <person name="Zhao J."/>
            <person name="Shang C."/>
            <person name="Ma Y."/>
            <person name="Wu B."/>
            <person name="Wang M."/>
            <person name="Gao L."/>
            <person name="Sun D."/>
            <person name="Zhang P."/>
            <person name="Guo F."/>
            <person name="Wang W."/>
            <person name="Li Y."/>
            <person name="Wang J."/>
            <person name="Varshney R.K."/>
            <person name="Wang J."/>
            <person name="Ling H.Q."/>
            <person name="Wan P."/>
        </authorList>
    </citation>
    <scope>NUCLEOTIDE SEQUENCE</scope>
    <source>
        <strain evidence="9">cv. Jingnong 6</strain>
    </source>
</reference>
<gene>
    <name evidence="7" type="ORF">HKW66_Vig0224630</name>
    <name evidence="8" type="ORF">LR48_Vigan07g246000</name>
</gene>
<evidence type="ECO:0000256" key="3">
    <source>
        <dbReference type="ARBA" id="ARBA00022796"/>
    </source>
</evidence>
<dbReference type="AlphaFoldDB" id="A0A0L9V1C6"/>
<proteinExistence type="inferred from homology"/>
<name>A0A0L9V1C6_PHAAN</name>
<organism evidence="8 9">
    <name type="scientific">Phaseolus angularis</name>
    <name type="common">Azuki bean</name>
    <name type="synonym">Vigna angularis</name>
    <dbReference type="NCBI Taxonomy" id="3914"/>
    <lineage>
        <taxon>Eukaryota</taxon>
        <taxon>Viridiplantae</taxon>
        <taxon>Streptophyta</taxon>
        <taxon>Embryophyta</taxon>
        <taxon>Tracheophyta</taxon>
        <taxon>Spermatophyta</taxon>
        <taxon>Magnoliopsida</taxon>
        <taxon>eudicotyledons</taxon>
        <taxon>Gunneridae</taxon>
        <taxon>Pentapetalae</taxon>
        <taxon>rosids</taxon>
        <taxon>fabids</taxon>
        <taxon>Fabales</taxon>
        <taxon>Fabaceae</taxon>
        <taxon>Papilionoideae</taxon>
        <taxon>50 kb inversion clade</taxon>
        <taxon>NPAAA clade</taxon>
        <taxon>indigoferoid/millettioid clade</taxon>
        <taxon>Phaseoleae</taxon>
        <taxon>Vigna</taxon>
    </lineage>
</organism>
<evidence type="ECO:0000313" key="8">
    <source>
        <dbReference type="EMBL" id="KOM48756.1"/>
    </source>
</evidence>
<keyword evidence="4 6" id="KW-1133">Transmembrane helix</keyword>
<dbReference type="InterPro" id="IPR007274">
    <property type="entry name" value="Cop_transporter"/>
</dbReference>
<dbReference type="EMBL" id="CM003377">
    <property type="protein sequence ID" value="KOM48756.1"/>
    <property type="molecule type" value="Genomic_DNA"/>
</dbReference>
<dbReference type="Proteomes" id="UP000053144">
    <property type="component" value="Chromosome 7"/>
</dbReference>
<keyword evidence="6" id="KW-0813">Transport</keyword>
<feature type="transmembrane region" description="Helical" evidence="6">
    <location>
        <begin position="74"/>
        <end position="102"/>
    </location>
</feature>
<comment type="subcellular location">
    <subcellularLocation>
        <location evidence="6">Membrane</location>
        <topology evidence="6">Multi-pass membrane protein</topology>
    </subcellularLocation>
</comment>
<keyword evidence="6" id="KW-0186">Copper</keyword>
<keyword evidence="2 6" id="KW-0812">Transmembrane</keyword>
<reference evidence="7 10" key="3">
    <citation type="submission" date="2020-05" db="EMBL/GenBank/DDBJ databases">
        <title>Vigna angularis (adzuki bean) Var. LongXiaoDou No. 4 denovo assembly.</title>
        <authorList>
            <person name="Xiang H."/>
        </authorList>
    </citation>
    <scope>NUCLEOTIDE SEQUENCE [LARGE SCALE GENOMIC DNA]</scope>
    <source>
        <tissue evidence="7">Leaf</tissue>
    </source>
</reference>
<evidence type="ECO:0000313" key="7">
    <source>
        <dbReference type="EMBL" id="KAG2390131.1"/>
    </source>
</evidence>
<dbReference type="Pfam" id="PF04145">
    <property type="entry name" value="Ctr"/>
    <property type="match status" value="1"/>
</dbReference>
<dbReference type="EMBL" id="JABFOF010000007">
    <property type="protein sequence ID" value="KAG2390131.1"/>
    <property type="molecule type" value="Genomic_DNA"/>
</dbReference>
<evidence type="ECO:0000256" key="6">
    <source>
        <dbReference type="RuleBase" id="RU367022"/>
    </source>
</evidence>
<dbReference type="GO" id="GO:0005886">
    <property type="term" value="C:plasma membrane"/>
    <property type="evidence" value="ECO:0007669"/>
    <property type="project" value="TreeGrafter"/>
</dbReference>
<dbReference type="Proteomes" id="UP000743370">
    <property type="component" value="Unassembled WGS sequence"/>
</dbReference>
<evidence type="ECO:0000256" key="1">
    <source>
        <dbReference type="ARBA" id="ARBA00006921"/>
    </source>
</evidence>
<reference evidence="8" key="2">
    <citation type="submission" date="2015-02" db="EMBL/GenBank/DDBJ databases">
        <authorList>
            <person name="Chooi Y.-H."/>
        </authorList>
    </citation>
    <scope>NUCLEOTIDE SEQUENCE</scope>
    <source>
        <tissue evidence="8">Seedling</tissue>
    </source>
</reference>
<sequence length="121" mass="13414">MSYLLSLFACLVIATFYQYLENCLIHLKLVTSYWRPSRTEIRIPLLCGIARDKRRLGVKLAEAVLFGVNSGIGFLLMLTIMSFNGGVLVAVVVGLTIGYFLFKNEEERDDAIVVDSSCASA</sequence>
<evidence type="ECO:0000256" key="5">
    <source>
        <dbReference type="ARBA" id="ARBA00023136"/>
    </source>
</evidence>
<comment type="similarity">
    <text evidence="1 6">Belongs to the copper transporter (Ctr) (TC 1.A.56) family. SLC31A subfamily.</text>
</comment>
<evidence type="ECO:0000256" key="4">
    <source>
        <dbReference type="ARBA" id="ARBA00022989"/>
    </source>
</evidence>